<evidence type="ECO:0000256" key="5">
    <source>
        <dbReference type="ARBA" id="ARBA00023242"/>
    </source>
</evidence>
<reference evidence="9" key="1">
    <citation type="submission" date="2015-01" db="EMBL/GenBank/DDBJ databases">
        <title>The Genome Sequence of Cryptococcus gattii MMRL2647.</title>
        <authorList>
            <consortium name="The Broad Institute Genomics Platform"/>
            <person name="Cuomo C."/>
            <person name="Litvintseva A."/>
            <person name="Chen Y."/>
            <person name="Heitman J."/>
            <person name="Sun S."/>
            <person name="Springer D."/>
            <person name="Dromer F."/>
            <person name="Young S."/>
            <person name="Zeng Q."/>
            <person name="Gargeya S."/>
            <person name="Abouelleil A."/>
            <person name="Alvarado L."/>
            <person name="Chapman S.B."/>
            <person name="Gainer-Dewar J."/>
            <person name="Goldberg J."/>
            <person name="Griggs A."/>
            <person name="Gujja S."/>
            <person name="Hansen M."/>
            <person name="Howarth C."/>
            <person name="Imamovic A."/>
            <person name="Larimer J."/>
            <person name="Murphy C."/>
            <person name="Naylor J."/>
            <person name="Pearson M."/>
            <person name="Priest M."/>
            <person name="Roberts A."/>
            <person name="Saif S."/>
            <person name="Shea T."/>
            <person name="Sykes S."/>
            <person name="Wortman J."/>
            <person name="Nusbaum C."/>
            <person name="Birren B."/>
        </authorList>
    </citation>
    <scope>NUCLEOTIDE SEQUENCE [LARGE SCALE GENOMIC DNA]</scope>
    <source>
        <strain evidence="9">IND107</strain>
    </source>
</reference>
<comment type="subcellular location">
    <subcellularLocation>
        <location evidence="1">Nucleus</location>
    </subcellularLocation>
</comment>
<dbReference type="RefSeq" id="XP_066612459.1">
    <property type="nucleotide sequence ID" value="XM_066758972.1"/>
</dbReference>
<evidence type="ECO:0000256" key="4">
    <source>
        <dbReference type="ARBA" id="ARBA00023163"/>
    </source>
</evidence>
<gene>
    <name evidence="8" type="ORF">I308_104498</name>
</gene>
<dbReference type="InterPro" id="IPR036864">
    <property type="entry name" value="Zn2-C6_fun-type_DNA-bd_sf"/>
</dbReference>
<reference evidence="8 9" key="2">
    <citation type="submission" date="2024-01" db="EMBL/GenBank/DDBJ databases">
        <title>Comparative genomics of Cryptococcus and Kwoniella reveals pathogenesis evolution and contrasting modes of karyotype evolution via chromosome fusion or intercentromeric recombination.</title>
        <authorList>
            <person name="Coelho M.A."/>
            <person name="David-Palma M."/>
            <person name="Shea T."/>
            <person name="Bowers K."/>
            <person name="Mcginley-Smith S."/>
            <person name="Mohammad A.W."/>
            <person name="Gnirke A."/>
            <person name="Yurkov A.M."/>
            <person name="Nowrousian M."/>
            <person name="Sun S."/>
            <person name="Cuomo C.A."/>
            <person name="Heitman J."/>
        </authorList>
    </citation>
    <scope>NUCLEOTIDE SEQUENCE [LARGE SCALE GENOMIC DNA]</scope>
    <source>
        <strain evidence="8 9">IND107</strain>
    </source>
</reference>
<dbReference type="PANTHER" id="PTHR31845:SF17">
    <property type="entry name" value="ZN(II)2CYS6 TRANSCRIPTION FACTOR (EUROFUNG)"/>
    <property type="match status" value="1"/>
</dbReference>
<evidence type="ECO:0000313" key="9">
    <source>
        <dbReference type="Proteomes" id="UP000054399"/>
    </source>
</evidence>
<keyword evidence="9" id="KW-1185">Reference proteome</keyword>
<dbReference type="InterPro" id="IPR001138">
    <property type="entry name" value="Zn2Cys6_DnaBD"/>
</dbReference>
<feature type="region of interest" description="Disordered" evidence="6">
    <location>
        <begin position="1"/>
        <end position="32"/>
    </location>
</feature>
<evidence type="ECO:0000259" key="7">
    <source>
        <dbReference type="PROSITE" id="PS00463"/>
    </source>
</evidence>
<proteinExistence type="predicted"/>
<dbReference type="Gene3D" id="4.10.240.10">
    <property type="entry name" value="Zn(2)-C6 fungal-type DNA-binding domain"/>
    <property type="match status" value="1"/>
</dbReference>
<evidence type="ECO:0000313" key="8">
    <source>
        <dbReference type="EMBL" id="KAL0245375.1"/>
    </source>
</evidence>
<keyword evidence="4" id="KW-0804">Transcription</keyword>
<protein>
    <recommendedName>
        <fullName evidence="7">Zn(2)-C6 fungal-type domain-containing protein</fullName>
    </recommendedName>
</protein>
<feature type="region of interest" description="Disordered" evidence="6">
    <location>
        <begin position="114"/>
        <end position="208"/>
    </location>
</feature>
<organism evidence="8 9">
    <name type="scientific">Cryptococcus tetragattii IND107</name>
    <dbReference type="NCBI Taxonomy" id="1296105"/>
    <lineage>
        <taxon>Eukaryota</taxon>
        <taxon>Fungi</taxon>
        <taxon>Dikarya</taxon>
        <taxon>Basidiomycota</taxon>
        <taxon>Agaricomycotina</taxon>
        <taxon>Tremellomycetes</taxon>
        <taxon>Tremellales</taxon>
        <taxon>Cryptococcaceae</taxon>
        <taxon>Cryptococcus</taxon>
        <taxon>Cryptococcus gattii species complex</taxon>
    </lineage>
</organism>
<evidence type="ECO:0000256" key="2">
    <source>
        <dbReference type="ARBA" id="ARBA00023015"/>
    </source>
</evidence>
<feature type="domain" description="Zn(2)-C6 fungal-type" evidence="7">
    <location>
        <begin position="57"/>
        <end position="87"/>
    </location>
</feature>
<keyword evidence="5" id="KW-0539">Nucleus</keyword>
<dbReference type="GeneID" id="91991354"/>
<dbReference type="EMBL" id="ATAM02000008">
    <property type="protein sequence ID" value="KAL0245375.1"/>
    <property type="molecule type" value="Genomic_DNA"/>
</dbReference>
<accession>A0ABR3BPC7</accession>
<sequence>MAVRSDQQTSAEIQTGNGHENVGMRLPHTPGQQHLESVPIAATSRAPASSSSIKIAACLACRAIKGKCETPDGVGPCVRCARRRQQCERPIIHRSGRPKGSKNRHSSLERAFKVIERGVHQSPAQSRKRPRLDRDGQDNSEGSHIYDQSGLAQSPITQPATSPQQPPYRRLPESSFCPAPFDFPALDAVEPQRPSSSTASLSITPYTNQQQPVIPMSARSYDSHQSSHPGGEMTREHDDGLSNPVRLLAEAAEEIGASEQSGHFSERTIQAATTQEPILPPEYNLPETLYAMLTDGEMDPISNTSGLSPEYLAQGLEILLSDGARRKLSDEDRVFFNPPLKEVKRDIGDEYCPLALALLTPREVKAFFATFYLKLHPMLPVLDPVVHTPEFVQSRSAFLFTAICAHGASLTAGAEEATKRLRIHTQRLADQISPRGFISVEIVKAFLIWISWLPSSVPFQEERLWHETKYAINMGLELELSKPLPSDLRDLRKDPSWTACLEGISMDDWDVVERIIRSRQRLWIHLFLWDSSLNLAFGKATRFTQDHLIRDETWCFHRLATKGDAVTTACVNLRRLSVCSVVRHASVGATHPREHDFGMGGRKNRRGAESLACILVPALRWVSVSGASISAHTAVDAQLRPSGAHVAIGVCRGSHKGYLFGGVAQLRVSLRAAAGFEGIMGKAHLLSSYEFVMLTYGQGFPNTMGPMLSFEALLAIRLLPQDAGTTLAFRARLFGVLSQLSLLLEQVGTTPSHRLGTAAVYGRHLQVYIRRRVIDLCVNHHQYETGQLHGDGSDHTAASSGSQAPLMREAEASINQLFSSDWISPTDQAQANMTLDGINTLNFFDTTAGWTDDFFRLFGKEQ</sequence>
<dbReference type="InterPro" id="IPR051089">
    <property type="entry name" value="prtT"/>
</dbReference>
<dbReference type="CDD" id="cd12148">
    <property type="entry name" value="fungal_TF_MHR"/>
    <property type="match status" value="1"/>
</dbReference>
<dbReference type="CDD" id="cd00067">
    <property type="entry name" value="GAL4"/>
    <property type="match status" value="1"/>
</dbReference>
<dbReference type="Proteomes" id="UP000054399">
    <property type="component" value="Unassembled WGS sequence"/>
</dbReference>
<feature type="compositionally biased region" description="Polar residues" evidence="6">
    <location>
        <begin position="1"/>
        <end position="18"/>
    </location>
</feature>
<dbReference type="PANTHER" id="PTHR31845">
    <property type="entry name" value="FINGER DOMAIN PROTEIN, PUTATIVE-RELATED"/>
    <property type="match status" value="1"/>
</dbReference>
<evidence type="ECO:0000256" key="6">
    <source>
        <dbReference type="SAM" id="MobiDB-lite"/>
    </source>
</evidence>
<name>A0ABR3BPC7_9TREE</name>
<evidence type="ECO:0000256" key="3">
    <source>
        <dbReference type="ARBA" id="ARBA00023125"/>
    </source>
</evidence>
<keyword evidence="3" id="KW-0238">DNA-binding</keyword>
<evidence type="ECO:0000256" key="1">
    <source>
        <dbReference type="ARBA" id="ARBA00004123"/>
    </source>
</evidence>
<dbReference type="PROSITE" id="PS00463">
    <property type="entry name" value="ZN2_CY6_FUNGAL_1"/>
    <property type="match status" value="1"/>
</dbReference>
<comment type="caution">
    <text evidence="8">The sequence shown here is derived from an EMBL/GenBank/DDBJ whole genome shotgun (WGS) entry which is preliminary data.</text>
</comment>
<keyword evidence="2" id="KW-0805">Transcription regulation</keyword>
<dbReference type="SUPFAM" id="SSF57701">
    <property type="entry name" value="Zn2/Cys6 DNA-binding domain"/>
    <property type="match status" value="1"/>
</dbReference>
<feature type="compositionally biased region" description="Polar residues" evidence="6">
    <location>
        <begin position="150"/>
        <end position="163"/>
    </location>
</feature>
<feature type="compositionally biased region" description="Polar residues" evidence="6">
    <location>
        <begin position="193"/>
        <end position="208"/>
    </location>
</feature>